<evidence type="ECO:0000256" key="4">
    <source>
        <dbReference type="ARBA" id="ARBA00023002"/>
    </source>
</evidence>
<dbReference type="InterPro" id="IPR050121">
    <property type="entry name" value="Cytochrome_P450_monoxygenase"/>
</dbReference>
<dbReference type="PRINTS" id="PR00463">
    <property type="entry name" value="EP450I"/>
</dbReference>
<evidence type="ECO:0000256" key="1">
    <source>
        <dbReference type="ARBA" id="ARBA00001971"/>
    </source>
</evidence>
<dbReference type="OrthoDB" id="1470350at2759"/>
<dbReference type="InterPro" id="IPR002401">
    <property type="entry name" value="Cyt_P450_E_grp-I"/>
</dbReference>
<dbReference type="Gene3D" id="1.10.630.10">
    <property type="entry name" value="Cytochrome P450"/>
    <property type="match status" value="2"/>
</dbReference>
<dbReference type="HOGENOM" id="CLU_001570_14_0_1"/>
<dbReference type="InterPro" id="IPR036396">
    <property type="entry name" value="Cyt_P450_sf"/>
</dbReference>
<keyword evidence="3" id="KW-0479">Metal-binding</keyword>
<sequence>MSAALTTNGLDLVKQFPDDQINAFESIVDKRIAEFINLLERKYISAPTEYSPIEFSHRCQSLALDVISDVGFGDVAGFFKNDSGTENRVDTVKDGFFPISIQTLNMAWLIGRSLSLKRAFFTTGPVSNGTMTSHIQDSNCNGTPKEVCTELITNPASTTAAIRTTILCLLTNPTALSKLRAEIDSGLALDAISTPIIRDAEAATCPTSRPSSRKVSGCTPLLALHSAPTRKWLGGGRKVEEMSAVLDLAFGGGEVECVGRTVAFMELNKVFVELFKRFDFTIENAPMTLRDTVCCVTEDFKLRATHRVRA</sequence>
<evidence type="ECO:0000256" key="5">
    <source>
        <dbReference type="ARBA" id="ARBA00023004"/>
    </source>
</evidence>
<evidence type="ECO:0008006" key="8">
    <source>
        <dbReference type="Google" id="ProtNLM"/>
    </source>
</evidence>
<evidence type="ECO:0000313" key="6">
    <source>
        <dbReference type="EMBL" id="KEZ45720.1"/>
    </source>
</evidence>
<keyword evidence="5" id="KW-0408">Iron</keyword>
<dbReference type="RefSeq" id="XP_016645519.1">
    <property type="nucleotide sequence ID" value="XM_016784762.1"/>
</dbReference>
<keyword evidence="7" id="KW-1185">Reference proteome</keyword>
<dbReference type="KEGG" id="sapo:SAPIO_CDS1503"/>
<comment type="cofactor">
    <cofactor evidence="1">
        <name>heme</name>
        <dbReference type="ChEBI" id="CHEBI:30413"/>
    </cofactor>
</comment>
<protein>
    <recommendedName>
        <fullName evidence="8">Cytochrome P450</fullName>
    </recommendedName>
</protein>
<name>A0A084GEF8_PSEDA</name>
<reference evidence="6 7" key="1">
    <citation type="journal article" date="2014" name="Genome Announc.">
        <title>Draft genome sequence of the pathogenic fungus Scedosporium apiospermum.</title>
        <authorList>
            <person name="Vandeputte P."/>
            <person name="Ghamrawi S."/>
            <person name="Rechenmann M."/>
            <person name="Iltis A."/>
            <person name="Giraud S."/>
            <person name="Fleury M."/>
            <person name="Thornton C."/>
            <person name="Delhaes L."/>
            <person name="Meyer W."/>
            <person name="Papon N."/>
            <person name="Bouchara J.P."/>
        </authorList>
    </citation>
    <scope>NUCLEOTIDE SEQUENCE [LARGE SCALE GENOMIC DNA]</scope>
    <source>
        <strain evidence="6 7">IHEM 14462</strain>
    </source>
</reference>
<dbReference type="VEuPathDB" id="FungiDB:SAPIO_CDS1503"/>
<dbReference type="PANTHER" id="PTHR24305:SF235">
    <property type="entry name" value="CYTOCHROME P450 MONOOXYGENASE APDB-RELATED"/>
    <property type="match status" value="1"/>
</dbReference>
<keyword evidence="4" id="KW-0560">Oxidoreductase</keyword>
<organism evidence="6 7">
    <name type="scientific">Pseudallescheria apiosperma</name>
    <name type="common">Scedosporium apiospermum</name>
    <dbReference type="NCBI Taxonomy" id="563466"/>
    <lineage>
        <taxon>Eukaryota</taxon>
        <taxon>Fungi</taxon>
        <taxon>Dikarya</taxon>
        <taxon>Ascomycota</taxon>
        <taxon>Pezizomycotina</taxon>
        <taxon>Sordariomycetes</taxon>
        <taxon>Hypocreomycetidae</taxon>
        <taxon>Microascales</taxon>
        <taxon>Microascaceae</taxon>
        <taxon>Scedosporium</taxon>
    </lineage>
</organism>
<comment type="caution">
    <text evidence="6">The sequence shown here is derived from an EMBL/GenBank/DDBJ whole genome shotgun (WGS) entry which is preliminary data.</text>
</comment>
<dbReference type="GO" id="GO:0020037">
    <property type="term" value="F:heme binding"/>
    <property type="evidence" value="ECO:0007669"/>
    <property type="project" value="InterPro"/>
</dbReference>
<dbReference type="EMBL" id="JOWA01000066">
    <property type="protein sequence ID" value="KEZ45720.1"/>
    <property type="molecule type" value="Genomic_DNA"/>
</dbReference>
<dbReference type="PANTHER" id="PTHR24305">
    <property type="entry name" value="CYTOCHROME P450"/>
    <property type="match status" value="1"/>
</dbReference>
<dbReference type="AlphaFoldDB" id="A0A084GEF8"/>
<proteinExistence type="predicted"/>
<keyword evidence="2" id="KW-0349">Heme</keyword>
<accession>A0A084GEF8</accession>
<dbReference type="GeneID" id="27720575"/>
<evidence type="ECO:0000313" key="7">
    <source>
        <dbReference type="Proteomes" id="UP000028545"/>
    </source>
</evidence>
<dbReference type="GO" id="GO:0004497">
    <property type="term" value="F:monooxygenase activity"/>
    <property type="evidence" value="ECO:0007669"/>
    <property type="project" value="InterPro"/>
</dbReference>
<evidence type="ECO:0000256" key="3">
    <source>
        <dbReference type="ARBA" id="ARBA00022723"/>
    </source>
</evidence>
<dbReference type="GO" id="GO:0044550">
    <property type="term" value="P:secondary metabolite biosynthetic process"/>
    <property type="evidence" value="ECO:0007669"/>
    <property type="project" value="UniProtKB-ARBA"/>
</dbReference>
<dbReference type="SUPFAM" id="SSF48264">
    <property type="entry name" value="Cytochrome P450"/>
    <property type="match status" value="1"/>
</dbReference>
<dbReference type="Proteomes" id="UP000028545">
    <property type="component" value="Unassembled WGS sequence"/>
</dbReference>
<dbReference type="GO" id="GO:0005506">
    <property type="term" value="F:iron ion binding"/>
    <property type="evidence" value="ECO:0007669"/>
    <property type="project" value="InterPro"/>
</dbReference>
<gene>
    <name evidence="6" type="ORF">SAPIO_CDS1503</name>
</gene>
<evidence type="ECO:0000256" key="2">
    <source>
        <dbReference type="ARBA" id="ARBA00022617"/>
    </source>
</evidence>
<dbReference type="GO" id="GO:0016705">
    <property type="term" value="F:oxidoreductase activity, acting on paired donors, with incorporation or reduction of molecular oxygen"/>
    <property type="evidence" value="ECO:0007669"/>
    <property type="project" value="InterPro"/>
</dbReference>